<gene>
    <name evidence="1" type="ordered locus">DGo_CA1794</name>
</gene>
<dbReference type="AlphaFoldDB" id="H8GWR5"/>
<dbReference type="STRING" id="745776.DGo_CA1794"/>
<organism evidence="1 2">
    <name type="scientific">Deinococcus gobiensis (strain DSM 21396 / JCM 16679 / CGMCC 1.7299 / I-0)</name>
    <dbReference type="NCBI Taxonomy" id="745776"/>
    <lineage>
        <taxon>Bacteria</taxon>
        <taxon>Thermotogati</taxon>
        <taxon>Deinococcota</taxon>
        <taxon>Deinococci</taxon>
        <taxon>Deinococcales</taxon>
        <taxon>Deinococcaceae</taxon>
        <taxon>Deinococcus</taxon>
    </lineage>
</organism>
<dbReference type="HOGENOM" id="CLU_2104978_0_0_0"/>
<name>H8GWR5_DEIGI</name>
<protein>
    <submittedName>
        <fullName evidence="1">Uncharacterized protein</fullName>
    </submittedName>
</protein>
<reference evidence="1 2" key="1">
    <citation type="journal article" date="2012" name="PLoS ONE">
        <title>Genome sequence and transcriptome analysis of the radioresistant bacterium Deinococcus gobiensis: insights into the extreme environmental adaptations.</title>
        <authorList>
            <person name="Yuan M."/>
            <person name="Chen M."/>
            <person name="Zhang W."/>
            <person name="Lu W."/>
            <person name="Wang J."/>
            <person name="Yang M."/>
            <person name="Zhao P."/>
            <person name="Tang R."/>
            <person name="Li X."/>
            <person name="Hao Y."/>
            <person name="Zhou Z."/>
            <person name="Zhan Y."/>
            <person name="Yu H."/>
            <person name="Teng C."/>
            <person name="Yan Y."/>
            <person name="Ping S."/>
            <person name="Wang Y."/>
            <person name="Lin M."/>
        </authorList>
    </citation>
    <scope>NUCLEOTIDE SEQUENCE [LARGE SCALE GENOMIC DNA]</scope>
    <source>
        <strain evidence="1 2">I-0</strain>
    </source>
</reference>
<proteinExistence type="predicted"/>
<dbReference type="Proteomes" id="UP000007575">
    <property type="component" value="Chromosome"/>
</dbReference>
<dbReference type="KEGG" id="dgo:DGo_CA1794"/>
<dbReference type="PATRIC" id="fig|745776.4.peg.1843"/>
<sequence>MQTLGAKEFKEIDCDTFYGEGMSNTGARCFVSVLKREEVVARLSAAVKPFVGSGAWVEDYGQYHRSFRLSAAPEYAFGFGVSRVAYSPDTFRAYPEIWGRYESNIVYSPIVREDR</sequence>
<accession>H8GWR5</accession>
<evidence type="ECO:0000313" key="2">
    <source>
        <dbReference type="Proteomes" id="UP000007575"/>
    </source>
</evidence>
<keyword evidence="2" id="KW-1185">Reference proteome</keyword>
<evidence type="ECO:0000313" key="1">
    <source>
        <dbReference type="EMBL" id="AFD25721.1"/>
    </source>
</evidence>
<dbReference type="EMBL" id="CP002191">
    <property type="protein sequence ID" value="AFD25721.1"/>
    <property type="molecule type" value="Genomic_DNA"/>
</dbReference>